<dbReference type="PANTHER" id="PTHR43685">
    <property type="entry name" value="GLYCOSYLTRANSFERASE"/>
    <property type="match status" value="1"/>
</dbReference>
<proteinExistence type="predicted"/>
<dbReference type="InterPro" id="IPR050834">
    <property type="entry name" value="Glycosyltransf_2"/>
</dbReference>
<reference evidence="2 3" key="1">
    <citation type="submission" date="2016-10" db="EMBL/GenBank/DDBJ databases">
        <authorList>
            <person name="de Groot N.N."/>
        </authorList>
    </citation>
    <scope>NUCLEOTIDE SEQUENCE [LARGE SCALE GENOMIC DNA]</scope>
    <source>
        <strain evidence="2 3">DSM 19548</strain>
    </source>
</reference>
<dbReference type="STRING" id="441112.SAMN04488094_101448"/>
<gene>
    <name evidence="2" type="ORF">SAMN04488094_101448</name>
</gene>
<evidence type="ECO:0000313" key="2">
    <source>
        <dbReference type="EMBL" id="SFB77741.1"/>
    </source>
</evidence>
<evidence type="ECO:0000313" key="3">
    <source>
        <dbReference type="Proteomes" id="UP000198728"/>
    </source>
</evidence>
<sequence>MTPDRPAPTTFVSVVIPCYNAAGFVARAVESVRGQEEVETQIIAIDDGSTDGTPDVLSKLGQAVFWETGANAGACAARNRGLALADAPFTMFLDADDYIEPGTLAALVAALSEDNADIAFAPVIERTNTGDRPPRRRPRTGCTSEFVIDWITGSYIPPCGVLWRTETVRSIGGWDENLRKNQDGELVLRAAIAGAKLAVSNEGAAVYWHHDGAHRISNVVSEVKLQDSFEVLCRCRDHVAVTEEASNEIERAFSVATHDLERMAARHALDALQERIHVYRQGAGWPTFEGGTYHRIGSRLLGLKAKEKLAQFLVSIRGRKAKQS</sequence>
<protein>
    <submittedName>
        <fullName evidence="2">Glycosyltransferase, GT2 family</fullName>
    </submittedName>
</protein>
<name>A0A1I1DS71_9RHOB</name>
<keyword evidence="2" id="KW-0808">Transferase</keyword>
<dbReference type="GO" id="GO:0016740">
    <property type="term" value="F:transferase activity"/>
    <property type="evidence" value="ECO:0007669"/>
    <property type="project" value="UniProtKB-KW"/>
</dbReference>
<dbReference type="Proteomes" id="UP000198728">
    <property type="component" value="Unassembled WGS sequence"/>
</dbReference>
<organism evidence="2 3">
    <name type="scientific">Tropicimonas isoalkanivorans</name>
    <dbReference type="NCBI Taxonomy" id="441112"/>
    <lineage>
        <taxon>Bacteria</taxon>
        <taxon>Pseudomonadati</taxon>
        <taxon>Pseudomonadota</taxon>
        <taxon>Alphaproteobacteria</taxon>
        <taxon>Rhodobacterales</taxon>
        <taxon>Roseobacteraceae</taxon>
        <taxon>Tropicimonas</taxon>
    </lineage>
</organism>
<dbReference type="GO" id="GO:0044010">
    <property type="term" value="P:single-species biofilm formation"/>
    <property type="evidence" value="ECO:0007669"/>
    <property type="project" value="TreeGrafter"/>
</dbReference>
<dbReference type="Pfam" id="PF00535">
    <property type="entry name" value="Glycos_transf_2"/>
    <property type="match status" value="1"/>
</dbReference>
<accession>A0A1I1DS71</accession>
<dbReference type="EMBL" id="FOLG01000001">
    <property type="protein sequence ID" value="SFB77741.1"/>
    <property type="molecule type" value="Genomic_DNA"/>
</dbReference>
<feature type="domain" description="Glycosyltransferase 2-like" evidence="1">
    <location>
        <begin position="13"/>
        <end position="147"/>
    </location>
</feature>
<evidence type="ECO:0000259" key="1">
    <source>
        <dbReference type="Pfam" id="PF00535"/>
    </source>
</evidence>
<keyword evidence="3" id="KW-1185">Reference proteome</keyword>
<dbReference type="InterPro" id="IPR029044">
    <property type="entry name" value="Nucleotide-diphossugar_trans"/>
</dbReference>
<dbReference type="AlphaFoldDB" id="A0A1I1DS71"/>
<dbReference type="Gene3D" id="3.90.550.10">
    <property type="entry name" value="Spore Coat Polysaccharide Biosynthesis Protein SpsA, Chain A"/>
    <property type="match status" value="1"/>
</dbReference>
<dbReference type="PANTHER" id="PTHR43685:SF2">
    <property type="entry name" value="GLYCOSYLTRANSFERASE 2-LIKE DOMAIN-CONTAINING PROTEIN"/>
    <property type="match status" value="1"/>
</dbReference>
<dbReference type="InterPro" id="IPR001173">
    <property type="entry name" value="Glyco_trans_2-like"/>
</dbReference>
<dbReference type="SUPFAM" id="SSF53448">
    <property type="entry name" value="Nucleotide-diphospho-sugar transferases"/>
    <property type="match status" value="1"/>
</dbReference>